<dbReference type="InterPro" id="IPR023232">
    <property type="entry name" value="Glyco_hydro_2_AS"/>
</dbReference>
<keyword evidence="10" id="KW-1185">Reference proteome</keyword>
<dbReference type="InterPro" id="IPR032311">
    <property type="entry name" value="DUF4982"/>
</dbReference>
<feature type="domain" description="Glycosyl hydrolases family 2 sugar binding" evidence="6">
    <location>
        <begin position="1379"/>
        <end position="1471"/>
    </location>
</feature>
<dbReference type="Proteomes" id="UP000651475">
    <property type="component" value="Unassembled WGS sequence"/>
</dbReference>
<dbReference type="Pfam" id="PF16355">
    <property type="entry name" value="DUF4982"/>
    <property type="match status" value="1"/>
</dbReference>
<dbReference type="PANTHER" id="PTHR42732">
    <property type="entry name" value="BETA-GALACTOSIDASE"/>
    <property type="match status" value="1"/>
</dbReference>
<dbReference type="PANTHER" id="PTHR42732:SF1">
    <property type="entry name" value="BETA-MANNOSIDASE"/>
    <property type="match status" value="1"/>
</dbReference>
<dbReference type="Pfam" id="PF00703">
    <property type="entry name" value="Glyco_hydro_2"/>
    <property type="match status" value="1"/>
</dbReference>
<evidence type="ECO:0000259" key="7">
    <source>
        <dbReference type="Pfam" id="PF16355"/>
    </source>
</evidence>
<feature type="domain" description="DUF4982" evidence="7">
    <location>
        <begin position="1919"/>
        <end position="1976"/>
    </location>
</feature>
<dbReference type="Gene3D" id="2.60.40.10">
    <property type="entry name" value="Immunoglobulins"/>
    <property type="match status" value="3"/>
</dbReference>
<dbReference type="Pfam" id="PF18565">
    <property type="entry name" value="Glyco_hydro2_C5"/>
    <property type="match status" value="1"/>
</dbReference>
<dbReference type="InterPro" id="IPR040605">
    <property type="entry name" value="Glyco_hydro2_dom5"/>
</dbReference>
<dbReference type="InterPro" id="IPR006102">
    <property type="entry name" value="Ig-like_GH2"/>
</dbReference>
<dbReference type="RefSeq" id="WP_186928041.1">
    <property type="nucleotide sequence ID" value="NZ_JACOOJ010000001.1"/>
</dbReference>
<dbReference type="InterPro" id="IPR017853">
    <property type="entry name" value="GH"/>
</dbReference>
<evidence type="ECO:0000259" key="5">
    <source>
        <dbReference type="Pfam" id="PF02836"/>
    </source>
</evidence>
<sequence>MYIRLFLIIATLLYPVFLPGFRVYASVIRITEEMVTDESGSGEFMSWFDEQDLNKTPVTRWMTSGNVNCWPAGLVIDLKRMYRIEAVYVFDAPKSYRVEGGYLKVSGGRPFEWCDSVVQPLRNTGKWVKINCPLRTRYIRLQKNATVMCNLDGRYPENCDLAINEVLIEGEPDGAVEPVVKSVGKRPDPCPMDLFIGMNAYIDTPDKAHEAVGCVREYRPWGWNGVTDLQTPVSWETLRDGNSDDYYRKLKDMGVDCIPCIHRHVDAKNEGERIPAFGGDPTKPETYRVMADYSFQYAARYGSRKIPDRLLRTTEAAPKKSGLGLIRYFENWNEGNREWGDPQEHFNPYVFSAFCSASYDGHLGTMGEGFGVKQADPDMKFVFGGLAGLSLSYIQAMKLWSDYYRNGSFPADVINVHHYCNTRGRQHPKEIAYGISPEEDGLKEKLEKLVKWRNANLPDKEIWLTEIGWDTDPNTYQSAAKGHKRYPDGITMNEIQGQWLVRAFLAGSAAGLDRMMMFLANDIKGYTLGVYGSCGFFTVDGEYKPSWYYVKTMKTALAGMVFDTESPSGDKDVRIYRYKDRNTGKLAYALWCPTSDGTRKDRYLLRLDYPSVREVLRITLEDKKDFGVKEVLPVKDGVVEVAVSERPVFIVVDRPEEEAPLVKVDMSGDFITYLSPYYALSWAKDFPMMSYFNVESGGRNRRYQDKSLLRPGKGGCLVGRGESSFGMASPAVCDGWKTVYEDVPFTEGGRMDCMVSPSGDRKFNVSVRSRSEGIEGEFFRIHTAPDISPVSVWAGKTTQEPSAQYDTPVTPFTPRIVKASFRLPAVLHFPDCGLVKVEADVPEVYLQEHFVPDYENTGLLLGPFNRGGHVWRKSIHMGSVILSFHTDRPLKEAGLTFTVLEENYPQIPGCDFSDSRFDGLKRCWQNAFTVNPVHQTMGDNILLEGIGHLALAFKADMIPFTPPLSGTYSMREALRTSIEVALRERIGDNDRIKDYGWESTEVTLISLYDYLLATNDWAFVRRYQEEICRLVRGVLATDTDGDGIFESPFHGNYMDPKRESLNWWDDFAFGHKDAYVNLQAYRGLTGMQKVLTLLGLPEEAAAVGLQLDRFRSAFDATFYNPHTGMYAGWVSRDGRMHDYQFTFISSMAINEGLVAGKRARRILRKMLKKLEEEGYDYVYGIPGPLVPVAKEDKGSWEEMTRWGRYENGGLCGQAAYHFIQALYNAGMRSEADKILFTMMATYEREYTHSGVFPGYLQSVDWRTKGGAPTGYNYLADNYYFLLAAVTGHYGIEYPELKAPSTDPAYAAALYADRLFDEGWKFCEEAPADALDVSFDDSSWRTLTLPHDFSIERRYPDNGNSAGPFVKGLKDSISTGNLPGGTGWYRKRFTLDEWTSRQRVGVCFDGVMERSDVWINGHHLGFHPNGYMPFSYDLTPFLNPAGKENVMVVRAFNPGDNSRWYPGSGIYRHVRLTVSGNLFIPDEEVQVQTPVVTPGQAKVEIILPVRNRMAVEAGVTVRLTLVRPDGTAIVTKECSGNVAAGGSHTFRLSADVGQPELWSVDHPDLYEAHVRLVSAGEITDYYRTTFGIRSLEFSVGRGFLLNGSPVKLKGACLHHDNGLLGAAAYDGAEERKVRLLKENGFNAVRTSHNPPSRQFLDACDRLGMLVIDEAFDMWEHPKRDQDYHLFFPEHAVSDMAAFVKRDRNHPSVIIWSIGNEIYERADTAGLRIGRELVSVVKSLDATRPVTQAICAFWEQKGRAWEESAPAYALLDLGGYNYETKQYLSDHKAYPDRIMVGTESFPLETLENWKAANLYPFVLGDFVWTGMDYIGEVGIGNFSYVDDDRPYSTPTRSWPWFLSNCGDLDMNGGKKPQSLFRDVVWGRSELELLVHAPVPAGKREVLSKWGWPDEHPHWNWKGHEGETLTVRAYSRCDSVRLYLNGECLGTKIVSARLAADFEVPFSVGCLMAVGIRDGREVAHKSLQTTGRPCRLVLLPEKQIVSADPNDLAYVKVCVADEEGRIVPDATVRLKMTVEGDGILLASGNAAPDDMRSFRNPACSTHQGKCLAILQPGTKSGTMLLKVVAEGMPAVETEIRIASVKYEPAFIH</sequence>
<dbReference type="InterPro" id="IPR008979">
    <property type="entry name" value="Galactose-bd-like_sf"/>
</dbReference>
<dbReference type="InterPro" id="IPR006104">
    <property type="entry name" value="Glyco_hydro_2_N"/>
</dbReference>
<evidence type="ECO:0000313" key="9">
    <source>
        <dbReference type="EMBL" id="MBC5631297.1"/>
    </source>
</evidence>
<dbReference type="InterPro" id="IPR051913">
    <property type="entry name" value="GH2_Domain-Containing"/>
</dbReference>
<dbReference type="SUPFAM" id="SSF48208">
    <property type="entry name" value="Six-hairpin glycosidases"/>
    <property type="match status" value="1"/>
</dbReference>
<proteinExistence type="inferred from homology"/>
<feature type="domain" description="Glycoside hydrolase family 2" evidence="8">
    <location>
        <begin position="1989"/>
        <end position="2089"/>
    </location>
</feature>
<evidence type="ECO:0000313" key="10">
    <source>
        <dbReference type="Proteomes" id="UP000651475"/>
    </source>
</evidence>
<dbReference type="PROSITE" id="PS00608">
    <property type="entry name" value="GLYCOSYL_HYDROL_F2_2"/>
    <property type="match status" value="1"/>
</dbReference>
<keyword evidence="2" id="KW-0378">Hydrolase</keyword>
<accession>A0ABR7DIV9</accession>
<name>A0ABR7DIV9_9BACT</name>
<comment type="similarity">
    <text evidence="1">Belongs to the glycosyl hydrolase 2 family.</text>
</comment>
<evidence type="ECO:0000256" key="2">
    <source>
        <dbReference type="ARBA" id="ARBA00022801"/>
    </source>
</evidence>
<dbReference type="InterPro" id="IPR006101">
    <property type="entry name" value="Glyco_hydro_2"/>
</dbReference>
<dbReference type="Gene3D" id="1.50.10.10">
    <property type="match status" value="1"/>
</dbReference>
<reference evidence="9 10" key="1">
    <citation type="submission" date="2020-08" db="EMBL/GenBank/DDBJ databases">
        <title>Genome public.</title>
        <authorList>
            <person name="Liu C."/>
            <person name="Sun Q."/>
        </authorList>
    </citation>
    <scope>NUCLEOTIDE SEQUENCE [LARGE SCALE GENOMIC DNA]</scope>
    <source>
        <strain evidence="9 10">NSJ-79</strain>
    </source>
</reference>
<dbReference type="Gene3D" id="3.20.20.80">
    <property type="entry name" value="Glycosidases"/>
    <property type="match status" value="2"/>
</dbReference>
<dbReference type="InterPro" id="IPR036156">
    <property type="entry name" value="Beta-gal/glucu_dom_sf"/>
</dbReference>
<dbReference type="InterPro" id="IPR013783">
    <property type="entry name" value="Ig-like_fold"/>
</dbReference>
<comment type="caution">
    <text evidence="9">The sequence shown here is derived from an EMBL/GenBank/DDBJ whole genome shotgun (WGS) entry which is preliminary data.</text>
</comment>
<dbReference type="Pfam" id="PF02837">
    <property type="entry name" value="Glyco_hydro_2_N"/>
    <property type="match status" value="1"/>
</dbReference>
<protein>
    <submittedName>
        <fullName evidence="9">DUF4982 domain-containing protein</fullName>
    </submittedName>
</protein>
<evidence type="ECO:0000256" key="1">
    <source>
        <dbReference type="ARBA" id="ARBA00007401"/>
    </source>
</evidence>
<dbReference type="Pfam" id="PF02836">
    <property type="entry name" value="Glyco_hydro_2_C"/>
    <property type="match status" value="1"/>
</dbReference>
<dbReference type="PRINTS" id="PR00132">
    <property type="entry name" value="GLHYDRLASE2"/>
</dbReference>
<evidence type="ECO:0000259" key="6">
    <source>
        <dbReference type="Pfam" id="PF02837"/>
    </source>
</evidence>
<gene>
    <name evidence="9" type="ORF">H8S65_00695</name>
</gene>
<dbReference type="InterPro" id="IPR006103">
    <property type="entry name" value="Glyco_hydro_2_cat"/>
</dbReference>
<dbReference type="SUPFAM" id="SSF51445">
    <property type="entry name" value="(Trans)glycosidases"/>
    <property type="match status" value="2"/>
</dbReference>
<dbReference type="InterPro" id="IPR008928">
    <property type="entry name" value="6-hairpin_glycosidase_sf"/>
</dbReference>
<evidence type="ECO:0000259" key="8">
    <source>
        <dbReference type="Pfam" id="PF18565"/>
    </source>
</evidence>
<dbReference type="Gene3D" id="2.60.120.260">
    <property type="entry name" value="Galactose-binding domain-like"/>
    <property type="match status" value="1"/>
</dbReference>
<dbReference type="SUPFAM" id="SSF49303">
    <property type="entry name" value="beta-Galactosidase/glucuronidase domain"/>
    <property type="match status" value="1"/>
</dbReference>
<evidence type="ECO:0000259" key="4">
    <source>
        <dbReference type="Pfam" id="PF00703"/>
    </source>
</evidence>
<feature type="domain" description="Glycoside hydrolase family 2 immunoglobulin-like beta-sandwich" evidence="4">
    <location>
        <begin position="1483"/>
        <end position="1588"/>
    </location>
</feature>
<dbReference type="SUPFAM" id="SSF49785">
    <property type="entry name" value="Galactose-binding domain-like"/>
    <property type="match status" value="1"/>
</dbReference>
<dbReference type="InterPro" id="IPR012341">
    <property type="entry name" value="6hp_glycosidase-like_sf"/>
</dbReference>
<feature type="domain" description="Glycoside hydrolase family 2 catalytic" evidence="5">
    <location>
        <begin position="1598"/>
        <end position="1745"/>
    </location>
</feature>
<evidence type="ECO:0000256" key="3">
    <source>
        <dbReference type="ARBA" id="ARBA00023295"/>
    </source>
</evidence>
<dbReference type="EMBL" id="JACOOJ010000001">
    <property type="protein sequence ID" value="MBC5631297.1"/>
    <property type="molecule type" value="Genomic_DNA"/>
</dbReference>
<organism evidence="9 10">
    <name type="scientific">Parabacteroides hominis</name>
    <dbReference type="NCBI Taxonomy" id="2763057"/>
    <lineage>
        <taxon>Bacteria</taxon>
        <taxon>Pseudomonadati</taxon>
        <taxon>Bacteroidota</taxon>
        <taxon>Bacteroidia</taxon>
        <taxon>Bacteroidales</taxon>
        <taxon>Tannerellaceae</taxon>
        <taxon>Parabacteroides</taxon>
    </lineage>
</organism>
<keyword evidence="3" id="KW-0326">Glycosidase</keyword>